<comment type="subcellular location">
    <subcellularLocation>
        <location evidence="1">Periplasm</location>
    </subcellularLocation>
</comment>
<protein>
    <submittedName>
        <fullName evidence="6">Flagella basal body P-ring formation protein FlgA</fullName>
    </submittedName>
</protein>
<evidence type="ECO:0000256" key="3">
    <source>
        <dbReference type="ARBA" id="ARBA00022764"/>
    </source>
</evidence>
<gene>
    <name evidence="6" type="primary">flgA</name>
    <name evidence="6" type="ORF">CEE37_08130</name>
</gene>
<feature type="signal peptide" evidence="4">
    <location>
        <begin position="1"/>
        <end position="19"/>
    </location>
</feature>
<organism evidence="6 7">
    <name type="scientific">candidate division LCP-89 bacterium B3_LCP</name>
    <dbReference type="NCBI Taxonomy" id="2012998"/>
    <lineage>
        <taxon>Bacteria</taxon>
        <taxon>Pseudomonadati</taxon>
        <taxon>Bacteria division LCP-89</taxon>
    </lineage>
</organism>
<evidence type="ECO:0000256" key="1">
    <source>
        <dbReference type="ARBA" id="ARBA00004418"/>
    </source>
</evidence>
<dbReference type="SMART" id="SM00858">
    <property type="entry name" value="SAF"/>
    <property type="match status" value="1"/>
</dbReference>
<dbReference type="InterPro" id="IPR013974">
    <property type="entry name" value="SAF"/>
</dbReference>
<dbReference type="AlphaFoldDB" id="A0A532UZ98"/>
<dbReference type="InterPro" id="IPR039246">
    <property type="entry name" value="Flagellar_FlgA"/>
</dbReference>
<dbReference type="GO" id="GO:0044780">
    <property type="term" value="P:bacterial-type flagellum assembly"/>
    <property type="evidence" value="ECO:0007669"/>
    <property type="project" value="InterPro"/>
</dbReference>
<keyword evidence="6" id="KW-0282">Flagellum</keyword>
<keyword evidence="6" id="KW-0966">Cell projection</keyword>
<keyword evidence="6" id="KW-0969">Cilium</keyword>
<sequence>MTSLILLVVLIASPWISQAQVTITLPDFAIVEDGEIRLGNFAFIEGKSEDADRLRDMSIPVNINEDQTVTVNRTDLKGALKSNETINITGALTVQIAVWNDGLPASEICGLIERYFSSLSGDSLQISIKPVQKDAQIFSSCEPPVSGRILNNETPSPGQQVISLDCIDGSGKRIRHHQNVRVKVLAQVAHPLELIKRGSKIAADNIEIRTVAFESGSISALALSPHNLIGLEASRHLSPGSPIRWDQVCLPPDIRKGDGVEIVVKSGSFKIKAAARALESGSAGDEIWVRLESNQKRLRAVVVDTDHVTLQ</sequence>
<feature type="domain" description="SAF" evidence="5">
    <location>
        <begin position="186"/>
        <end position="249"/>
    </location>
</feature>
<keyword evidence="2 4" id="KW-0732">Signal</keyword>
<dbReference type="PANTHER" id="PTHR36307">
    <property type="entry name" value="FLAGELLA BASAL BODY P-RING FORMATION PROTEIN FLGA"/>
    <property type="match status" value="1"/>
</dbReference>
<evidence type="ECO:0000313" key="6">
    <source>
        <dbReference type="EMBL" id="TKJ40285.1"/>
    </source>
</evidence>
<proteinExistence type="predicted"/>
<evidence type="ECO:0000313" key="7">
    <source>
        <dbReference type="Proteomes" id="UP000319619"/>
    </source>
</evidence>
<dbReference type="Pfam" id="PF13144">
    <property type="entry name" value="ChapFlgA"/>
    <property type="match status" value="1"/>
</dbReference>
<evidence type="ECO:0000259" key="5">
    <source>
        <dbReference type="SMART" id="SM00858"/>
    </source>
</evidence>
<dbReference type="EMBL" id="NJBN01000005">
    <property type="protein sequence ID" value="TKJ40285.1"/>
    <property type="molecule type" value="Genomic_DNA"/>
</dbReference>
<dbReference type="PANTHER" id="PTHR36307:SF1">
    <property type="entry name" value="FLAGELLA BASAL BODY P-RING FORMATION PROTEIN FLGA"/>
    <property type="match status" value="1"/>
</dbReference>
<evidence type="ECO:0000256" key="2">
    <source>
        <dbReference type="ARBA" id="ARBA00022729"/>
    </source>
</evidence>
<evidence type="ECO:0000256" key="4">
    <source>
        <dbReference type="SAM" id="SignalP"/>
    </source>
</evidence>
<dbReference type="Gene3D" id="2.30.30.760">
    <property type="match status" value="1"/>
</dbReference>
<name>A0A532UZ98_UNCL8</name>
<dbReference type="Proteomes" id="UP000319619">
    <property type="component" value="Unassembled WGS sequence"/>
</dbReference>
<feature type="chain" id="PRO_5021939851" evidence="4">
    <location>
        <begin position="20"/>
        <end position="311"/>
    </location>
</feature>
<dbReference type="GO" id="GO:0042597">
    <property type="term" value="C:periplasmic space"/>
    <property type="evidence" value="ECO:0007669"/>
    <property type="project" value="UniProtKB-SubCell"/>
</dbReference>
<dbReference type="CDD" id="cd11614">
    <property type="entry name" value="SAF_CpaB_FlgA_like"/>
    <property type="match status" value="1"/>
</dbReference>
<reference evidence="6 7" key="1">
    <citation type="submission" date="2017-06" db="EMBL/GenBank/DDBJ databases">
        <title>Novel microbial phyla capable of carbon fixation and sulfur reduction in deep-sea sediments.</title>
        <authorList>
            <person name="Huang J."/>
            <person name="Baker B."/>
            <person name="Wang Y."/>
        </authorList>
    </citation>
    <scope>NUCLEOTIDE SEQUENCE [LARGE SCALE GENOMIC DNA]</scope>
    <source>
        <strain evidence="6">B3_LCP</strain>
    </source>
</reference>
<keyword evidence="3" id="KW-0574">Periplasm</keyword>
<dbReference type="NCBIfam" id="TIGR03170">
    <property type="entry name" value="flgA_cterm"/>
    <property type="match status" value="1"/>
</dbReference>
<comment type="caution">
    <text evidence="6">The sequence shown here is derived from an EMBL/GenBank/DDBJ whole genome shotgun (WGS) entry which is preliminary data.</text>
</comment>
<accession>A0A532UZ98</accession>
<dbReference type="InterPro" id="IPR017585">
    <property type="entry name" value="SAF_FlgA"/>
</dbReference>